<evidence type="ECO:0000259" key="1">
    <source>
        <dbReference type="Pfam" id="PF21821"/>
    </source>
</evidence>
<feature type="domain" description="Dit-like phage tail protein N-terminal" evidence="1">
    <location>
        <begin position="19"/>
        <end position="183"/>
    </location>
</feature>
<dbReference type="AlphaFoldDB" id="A0A0T9PSB4"/>
<dbReference type="RefSeq" id="WP_049612967.1">
    <property type="nucleotide sequence ID" value="NZ_CAWMMU010000045.1"/>
</dbReference>
<organism evidence="2 5">
    <name type="scientific">Yersinia pekkanenii</name>
    <dbReference type="NCBI Taxonomy" id="1288385"/>
    <lineage>
        <taxon>Bacteria</taxon>
        <taxon>Pseudomonadati</taxon>
        <taxon>Pseudomonadota</taxon>
        <taxon>Gammaproteobacteria</taxon>
        <taxon>Enterobacterales</taxon>
        <taxon>Yersiniaceae</taxon>
        <taxon>Yersinia</taxon>
    </lineage>
</organism>
<evidence type="ECO:0000313" key="3">
    <source>
        <dbReference type="EMBL" id="CRY69364.1"/>
    </source>
</evidence>
<dbReference type="STRING" id="1288385.ERS137968_04516"/>
<reference evidence="5" key="1">
    <citation type="submission" date="2015-03" db="EMBL/GenBank/DDBJ databases">
        <authorList>
            <consortium name="Pathogen Informatics"/>
        </authorList>
    </citation>
    <scope>NUCLEOTIDE SEQUENCE [LARGE SCALE GENOMIC DNA]</scope>
    <source>
        <strain evidence="5">A125KOH2</strain>
    </source>
</reference>
<name>A0A0T9PSB4_9GAMM</name>
<protein>
    <recommendedName>
        <fullName evidence="1">Dit-like phage tail protein N-terminal domain-containing protein</fullName>
    </recommendedName>
</protein>
<evidence type="ECO:0000313" key="2">
    <source>
        <dbReference type="EMBL" id="CNH77811.1"/>
    </source>
</evidence>
<dbReference type="InterPro" id="IPR048494">
    <property type="entry name" value="Dit-like_N"/>
</dbReference>
<dbReference type="Pfam" id="PF21821">
    <property type="entry name" value="Dit_like"/>
    <property type="match status" value="1"/>
</dbReference>
<dbReference type="EMBL" id="CQAZ01000016">
    <property type="protein sequence ID" value="CNH77811.1"/>
    <property type="molecule type" value="Genomic_DNA"/>
</dbReference>
<dbReference type="Proteomes" id="UP000045840">
    <property type="component" value="Unassembled WGS sequence"/>
</dbReference>
<accession>A0A0T9PSB4</accession>
<proteinExistence type="predicted"/>
<dbReference type="OrthoDB" id="6990891at2"/>
<reference evidence="2" key="2">
    <citation type="submission" date="2015-03" db="EMBL/GenBank/DDBJ databases">
        <authorList>
            <person name="Murphy D."/>
        </authorList>
    </citation>
    <scope>NUCLEOTIDE SEQUENCE [LARGE SCALE GENOMIC DNA]</scope>
    <source>
        <strain evidence="2">A125KOH2</strain>
    </source>
</reference>
<sequence length="215" mass="22385">MSIVGIFTKTRPDIGGIFFDAILEESSELQTDVSEYPLENASTANDNAVTRPMYLTMTVSVSDNPIKTLMAEAGELSGVLGIGAGITAGIATSMLSGGAAALAGLGASIGLGIASTASSKRSVTVLEAIRSKQRESAVMTVVSSKGSYTNMIITSTRQETNKENEVGLELVVEMRQLVIINKNSKAEINNANLPANDSATTQGQSIVNRGEVIAQ</sequence>
<gene>
    <name evidence="2" type="ORF">ERS008529_02105</name>
    <name evidence="3" type="ORF">ERS137968_04516</name>
</gene>
<evidence type="ECO:0000313" key="5">
    <source>
        <dbReference type="Proteomes" id="UP000045840"/>
    </source>
</evidence>
<dbReference type="EMBL" id="CWJL01000045">
    <property type="protein sequence ID" value="CRY69364.1"/>
    <property type="molecule type" value="Genomic_DNA"/>
</dbReference>
<evidence type="ECO:0000313" key="4">
    <source>
        <dbReference type="Proteomes" id="UP000044625"/>
    </source>
</evidence>
<keyword evidence="4" id="KW-1185">Reference proteome</keyword>
<dbReference type="Proteomes" id="UP000044625">
    <property type="component" value="Unassembled WGS sequence"/>
</dbReference>
<reference evidence="3 4" key="3">
    <citation type="submission" date="2015-03" db="EMBL/GenBank/DDBJ databases">
        <authorList>
            <consortium name="Pathogen Informatics"/>
            <person name="Murphy D."/>
        </authorList>
    </citation>
    <scope>NUCLEOTIDE SEQUENCE [LARGE SCALE GENOMIC DNA]</scope>
    <source>
        <strain evidence="3">Type strain: CIP110230</strain>
        <strain evidence="4">type strain: CIP110230</strain>
    </source>
</reference>